<gene>
    <name evidence="2" type="ORF">QFZ56_004232</name>
</gene>
<name>A0ABU0Q3M7_STRAH</name>
<keyword evidence="3" id="KW-1185">Reference proteome</keyword>
<comment type="caution">
    <text evidence="2">The sequence shown here is derived from an EMBL/GenBank/DDBJ whole genome shotgun (WGS) entry which is preliminary data.</text>
</comment>
<dbReference type="Proteomes" id="UP001243364">
    <property type="component" value="Unassembled WGS sequence"/>
</dbReference>
<evidence type="ECO:0000313" key="2">
    <source>
        <dbReference type="EMBL" id="MDQ0685269.1"/>
    </source>
</evidence>
<proteinExistence type="predicted"/>
<evidence type="ECO:0000313" key="3">
    <source>
        <dbReference type="Proteomes" id="UP001243364"/>
    </source>
</evidence>
<feature type="compositionally biased region" description="Low complexity" evidence="1">
    <location>
        <begin position="209"/>
        <end position="222"/>
    </location>
</feature>
<organism evidence="2 3">
    <name type="scientific">Streptomyces achromogenes</name>
    <dbReference type="NCBI Taxonomy" id="67255"/>
    <lineage>
        <taxon>Bacteria</taxon>
        <taxon>Bacillati</taxon>
        <taxon>Actinomycetota</taxon>
        <taxon>Actinomycetes</taxon>
        <taxon>Kitasatosporales</taxon>
        <taxon>Streptomycetaceae</taxon>
        <taxon>Streptomyces</taxon>
    </lineage>
</organism>
<protein>
    <submittedName>
        <fullName evidence="2">Uncharacterized protein</fullName>
    </submittedName>
</protein>
<feature type="region of interest" description="Disordered" evidence="1">
    <location>
        <begin position="198"/>
        <end position="238"/>
    </location>
</feature>
<dbReference type="RefSeq" id="WP_307044877.1">
    <property type="nucleotide sequence ID" value="NZ_JAUSYA010000001.1"/>
</dbReference>
<dbReference type="EMBL" id="JAUSYA010000001">
    <property type="protein sequence ID" value="MDQ0685269.1"/>
    <property type="molecule type" value="Genomic_DNA"/>
</dbReference>
<reference evidence="2 3" key="1">
    <citation type="submission" date="2023-07" db="EMBL/GenBank/DDBJ databases">
        <title>Comparative genomics of wheat-associated soil bacteria to identify genetic determinants of phenazine resistance.</title>
        <authorList>
            <person name="Mouncey N."/>
        </authorList>
    </citation>
    <scope>NUCLEOTIDE SEQUENCE [LARGE SCALE GENOMIC DNA]</scope>
    <source>
        <strain evidence="2 3">W4I19-2</strain>
    </source>
</reference>
<accession>A0ABU0Q3M7</accession>
<sequence>MLEWSGFCHCACIAVDAQAYGSKNDRSQSEIQHDLPRLLDRAARGAGLDRAQWQIQRKGDEQLAVRPLDGTEPRLVDDYVRHLVAELRRYNAQRVPEARMRLRAVVHQGLVETAENGFAGSAVVATARLLGADQLYDALAAHPDADLVLLLSDDVFRSTVAGGHTTLSTDDFTHVTVRVKEYEAPAWLSVPALGMPTAAPRTPGRTEEGWPAPAVPASGPPAGDRHGPAAADPVAGGTGISNEYRAESINVTNVAGSVDARGAVFGFGSAGG</sequence>
<evidence type="ECO:0000256" key="1">
    <source>
        <dbReference type="SAM" id="MobiDB-lite"/>
    </source>
</evidence>